<feature type="domain" description="C-type lectin" evidence="3">
    <location>
        <begin position="720"/>
        <end position="837"/>
    </location>
</feature>
<dbReference type="InterPro" id="IPR016186">
    <property type="entry name" value="C-type_lectin-like/link_sf"/>
</dbReference>
<keyword evidence="5" id="KW-1185">Reference proteome</keyword>
<accession>A0A443SLD5</accession>
<dbReference type="CDD" id="cd00037">
    <property type="entry name" value="CLECT"/>
    <property type="match status" value="2"/>
</dbReference>
<dbReference type="InterPro" id="IPR050111">
    <property type="entry name" value="C-type_lectin/snaclec_domain"/>
</dbReference>
<feature type="region of interest" description="Disordered" evidence="1">
    <location>
        <begin position="1068"/>
        <end position="1099"/>
    </location>
</feature>
<keyword evidence="2" id="KW-0732">Signal</keyword>
<evidence type="ECO:0000313" key="4">
    <source>
        <dbReference type="EMBL" id="RWS28319.1"/>
    </source>
</evidence>
<dbReference type="SUPFAM" id="SSF56436">
    <property type="entry name" value="C-type lectin-like"/>
    <property type="match status" value="8"/>
</dbReference>
<dbReference type="OrthoDB" id="6537699at2759"/>
<keyword evidence="4" id="KW-0675">Receptor</keyword>
<evidence type="ECO:0000259" key="3">
    <source>
        <dbReference type="PROSITE" id="PS50041"/>
    </source>
</evidence>
<feature type="compositionally biased region" description="Polar residues" evidence="1">
    <location>
        <begin position="1085"/>
        <end position="1099"/>
    </location>
</feature>
<feature type="domain" description="C-type lectin" evidence="3">
    <location>
        <begin position="1305"/>
        <end position="1422"/>
    </location>
</feature>
<organism evidence="4 5">
    <name type="scientific">Leptotrombidium deliense</name>
    <dbReference type="NCBI Taxonomy" id="299467"/>
    <lineage>
        <taxon>Eukaryota</taxon>
        <taxon>Metazoa</taxon>
        <taxon>Ecdysozoa</taxon>
        <taxon>Arthropoda</taxon>
        <taxon>Chelicerata</taxon>
        <taxon>Arachnida</taxon>
        <taxon>Acari</taxon>
        <taxon>Acariformes</taxon>
        <taxon>Trombidiformes</taxon>
        <taxon>Prostigmata</taxon>
        <taxon>Anystina</taxon>
        <taxon>Parasitengona</taxon>
        <taxon>Trombiculoidea</taxon>
        <taxon>Trombiculidae</taxon>
        <taxon>Leptotrombidium</taxon>
    </lineage>
</organism>
<name>A0A443SLD5_9ACAR</name>
<protein>
    <submittedName>
        <fullName evidence="4">Macrophage mannose receptor 1-like isoform X2</fullName>
    </submittedName>
</protein>
<feature type="domain" description="C-type lectin" evidence="3">
    <location>
        <begin position="426"/>
        <end position="544"/>
    </location>
</feature>
<feature type="domain" description="C-type lectin" evidence="3">
    <location>
        <begin position="854"/>
        <end position="971"/>
    </location>
</feature>
<dbReference type="InterPro" id="IPR001304">
    <property type="entry name" value="C-type_lectin-like"/>
</dbReference>
<gene>
    <name evidence="4" type="ORF">B4U80_12803</name>
</gene>
<dbReference type="EMBL" id="NCKV01001451">
    <property type="protein sequence ID" value="RWS28319.1"/>
    <property type="molecule type" value="Genomic_DNA"/>
</dbReference>
<proteinExistence type="predicted"/>
<evidence type="ECO:0000313" key="5">
    <source>
        <dbReference type="Proteomes" id="UP000288716"/>
    </source>
</evidence>
<evidence type="ECO:0000256" key="2">
    <source>
        <dbReference type="SAM" id="SignalP"/>
    </source>
</evidence>
<feature type="domain" description="C-type lectin" evidence="3">
    <location>
        <begin position="1159"/>
        <end position="1276"/>
    </location>
</feature>
<dbReference type="Proteomes" id="UP000288716">
    <property type="component" value="Unassembled WGS sequence"/>
</dbReference>
<sequence>MNILFIFYTFVTICCAYDVCPNGWHKFREKCFYVRNTAATFDELINNCAHLNATPVSIHSTEEQNVLKLITQHGNYYWLGAYRIEIGKRKFGWKDGTEFNFEHWNSPEPNQLDDESASCVSVNADFNFLWFDDKCDKQRFQLCQKSVESVLMKNGTNVIENSIVADFVKQITRLEQRMNLMDEKIDDVYYDIVSIAKQFEEIILESDDHSKMQVEKGSSRVAGDNVSSVFDDIFYTSCFKLPKRGDNVTKCYYFEKFTTSLNEAMEICDSKNSTLLTILDEKENEYINSKVLFSEEYWTAGVRVVRNTSHFAWRNGDKFEFTNWAPLEPKVNSAANCLTLRNGEWFTRNCNAKFSVICEYSMASKMFLKSEIGTELINKHSIKLDEAAKSLKSIKSKLGRLNDRDSRFVKVLANIVEGCPIGWFQYKEKCYFVQNDVVTNTEYLEFCSSLNATPLAIHSPEEEEFIKTITKPSSYYWLGAYRVKLGLNKFEYKDGSEFKYQHWASTEPDSLNYAGYECLVIYWGTASFFWYDHKCTTPSNQICQKPVDFTNVTSSNVSSEFSKYDCPFGWFQYGEKCFYVNDVPATNVELVKFCSHFDAVPISIHSPEEEQFLRKITKEGWFYWLGAYRVGKGKKKFIWKDGTEVHYDRWAIGEPNSLDSEHYNCTIFISNNHFLWYDDYCYRANTLQLCQKHISESVQSAHIVSPDDPKCGCPIGWYKHGESCFYVRNEKANWNQSIDFCAYFNSSLISIHTIDQEHFLKKITKYASYYWLGSYRVEKGKKKFAWLDKSEYKYERWAPNEPDSINHLNYHCVSAYADDRFYWYDYYCNTPEFHLCQKTSANDQCGCPSGWFQYGSKCFFINNDKATNNEYVEYCKEINAEPASIHTPEEEEFLKKITKPGNYYWIGAYRIGKGNKTFEWKDGTEYRYEHWATGQPDSLNSLNDYCVSVWSDPKFLWYDENCNLPKFQICQRYLNVSDKPFKKRVPKPISADTEAMFSQMEQGLNTTEDSINDVFYIIVSIAKAFVEIIREHTTNANSDKNSAKGKLSERDTRFLKILGGIVDGTMFDGSSAEDNQKTRRKRSAQEPNSTTSGTQNSVSSEFGAKFSQIQQRIETLKSKINDTIYALTTIAMAIEKAIRENANMTCYGHAGCPIGWFQYREKCFFVQNEKVAYAEFLKFCSNLNATPVSIHSPEEAEFLKKITKTGNNYWLGAYRVQKGKKHFEWKDNSSYKYEHWSANEPDSLTYEGYECVTVWADDNFFWYDNKCTVEVYQLCQKSVDLNDHISSKVSVEHKKFECPFGWFQYGEKCFYVNNEATSYAQAANYCSYFDAVPASIHSRDEEHFLSKITKDGWTYWIGANRVALGKKKFAWIDGTEWKYEHWNPGEPDSIDHANHYCVSFYVDKNFFWWDNDCNGARLRLCQKFISTVDQSSHIVSPDDTKCGCPIGDS</sequence>
<dbReference type="SMART" id="SM00034">
    <property type="entry name" value="CLECT"/>
    <property type="match status" value="8"/>
</dbReference>
<dbReference type="PROSITE" id="PS50041">
    <property type="entry name" value="C_TYPE_LECTIN_2"/>
    <property type="match status" value="8"/>
</dbReference>
<dbReference type="Pfam" id="PF00059">
    <property type="entry name" value="Lectin_C"/>
    <property type="match status" value="8"/>
</dbReference>
<dbReference type="InterPro" id="IPR016187">
    <property type="entry name" value="CTDL_fold"/>
</dbReference>
<dbReference type="STRING" id="299467.A0A443SLD5"/>
<feature type="domain" description="C-type lectin" evidence="3">
    <location>
        <begin position="27"/>
        <end position="144"/>
    </location>
</feature>
<feature type="domain" description="C-type lectin" evidence="3">
    <location>
        <begin position="573"/>
        <end position="681"/>
    </location>
</feature>
<comment type="caution">
    <text evidence="4">The sequence shown here is derived from an EMBL/GenBank/DDBJ whole genome shotgun (WGS) entry which is preliminary data.</text>
</comment>
<dbReference type="PANTHER" id="PTHR22803">
    <property type="entry name" value="MANNOSE, PHOSPHOLIPASE, LECTIN RECEPTOR RELATED"/>
    <property type="match status" value="1"/>
</dbReference>
<feature type="domain" description="C-type lectin" evidence="3">
    <location>
        <begin position="247"/>
        <end position="359"/>
    </location>
</feature>
<dbReference type="Gene3D" id="3.10.100.10">
    <property type="entry name" value="Mannose-Binding Protein A, subunit A"/>
    <property type="match status" value="8"/>
</dbReference>
<feature type="signal peptide" evidence="2">
    <location>
        <begin position="1"/>
        <end position="16"/>
    </location>
</feature>
<reference evidence="4 5" key="1">
    <citation type="journal article" date="2018" name="Gigascience">
        <title>Genomes of trombidid mites reveal novel predicted allergens and laterally-transferred genes associated with secondary metabolism.</title>
        <authorList>
            <person name="Dong X."/>
            <person name="Chaisiri K."/>
            <person name="Xia D."/>
            <person name="Armstrong S.D."/>
            <person name="Fang Y."/>
            <person name="Donnelly M.J."/>
            <person name="Kadowaki T."/>
            <person name="McGarry J.W."/>
            <person name="Darby A.C."/>
            <person name="Makepeace B.L."/>
        </authorList>
    </citation>
    <scope>NUCLEOTIDE SEQUENCE [LARGE SCALE GENOMIC DNA]</scope>
    <source>
        <strain evidence="4">UoL-UT</strain>
    </source>
</reference>
<dbReference type="VEuPathDB" id="VectorBase:LDEU003722"/>
<evidence type="ECO:0000256" key="1">
    <source>
        <dbReference type="SAM" id="MobiDB-lite"/>
    </source>
</evidence>
<feature type="chain" id="PRO_5019058169" evidence="2">
    <location>
        <begin position="17"/>
        <end position="1449"/>
    </location>
</feature>